<comment type="caution">
    <text evidence="6">The sequence shown here is derived from an EMBL/GenBank/DDBJ whole genome shotgun (WGS) entry which is preliminary data.</text>
</comment>
<feature type="region of interest" description="Disordered" evidence="4">
    <location>
        <begin position="664"/>
        <end position="699"/>
    </location>
</feature>
<feature type="compositionally biased region" description="Polar residues" evidence="4">
    <location>
        <begin position="1534"/>
        <end position="1553"/>
    </location>
</feature>
<feature type="region of interest" description="Disordered" evidence="4">
    <location>
        <begin position="1719"/>
        <end position="1745"/>
    </location>
</feature>
<feature type="compositionally biased region" description="Low complexity" evidence="4">
    <location>
        <begin position="2085"/>
        <end position="2097"/>
    </location>
</feature>
<feature type="region of interest" description="Disordered" evidence="4">
    <location>
        <begin position="1778"/>
        <end position="2005"/>
    </location>
</feature>
<feature type="compositionally biased region" description="Low complexity" evidence="4">
    <location>
        <begin position="2219"/>
        <end position="2231"/>
    </location>
</feature>
<evidence type="ECO:0000256" key="4">
    <source>
        <dbReference type="SAM" id="MobiDB-lite"/>
    </source>
</evidence>
<feature type="region of interest" description="Disordered" evidence="4">
    <location>
        <begin position="1"/>
        <end position="20"/>
    </location>
</feature>
<name>A0A401NLP0_SCYTO</name>
<gene>
    <name evidence="6" type="ORF">scyTo_0011380</name>
</gene>
<feature type="non-terminal residue" evidence="6">
    <location>
        <position position="2570"/>
    </location>
</feature>
<feature type="compositionally biased region" description="Polar residues" evidence="4">
    <location>
        <begin position="2208"/>
        <end position="2218"/>
    </location>
</feature>
<dbReference type="Proteomes" id="UP000288216">
    <property type="component" value="Unassembled WGS sequence"/>
</dbReference>
<dbReference type="GO" id="GO:0008017">
    <property type="term" value="F:microtubule binding"/>
    <property type="evidence" value="ECO:0007669"/>
    <property type="project" value="TreeGrafter"/>
</dbReference>
<accession>A0A401NLP0</accession>
<feature type="compositionally biased region" description="Basic and acidic residues" evidence="4">
    <location>
        <begin position="766"/>
        <end position="777"/>
    </location>
</feature>
<feature type="region of interest" description="Disordered" evidence="4">
    <location>
        <begin position="1133"/>
        <end position="1173"/>
    </location>
</feature>
<feature type="region of interest" description="Disordered" evidence="4">
    <location>
        <begin position="288"/>
        <end position="420"/>
    </location>
</feature>
<feature type="compositionally biased region" description="Polar residues" evidence="4">
    <location>
        <begin position="393"/>
        <end position="408"/>
    </location>
</feature>
<feature type="region of interest" description="Disordered" evidence="4">
    <location>
        <begin position="2192"/>
        <end position="2244"/>
    </location>
</feature>
<reference evidence="6 7" key="1">
    <citation type="journal article" date="2018" name="Nat. Ecol. Evol.">
        <title>Shark genomes provide insights into elasmobranch evolution and the origin of vertebrates.</title>
        <authorList>
            <person name="Hara Y"/>
            <person name="Yamaguchi K"/>
            <person name="Onimaru K"/>
            <person name="Kadota M"/>
            <person name="Koyanagi M"/>
            <person name="Keeley SD"/>
            <person name="Tatsumi K"/>
            <person name="Tanaka K"/>
            <person name="Motone F"/>
            <person name="Kageyama Y"/>
            <person name="Nozu R"/>
            <person name="Adachi N"/>
            <person name="Nishimura O"/>
            <person name="Nakagawa R"/>
            <person name="Tanegashima C"/>
            <person name="Kiyatake I"/>
            <person name="Matsumoto R"/>
            <person name="Murakumo K"/>
            <person name="Nishida K"/>
            <person name="Terakita A"/>
            <person name="Kuratani S"/>
            <person name="Sato K"/>
            <person name="Hyodo S Kuraku.S."/>
        </authorList>
    </citation>
    <scope>NUCLEOTIDE SEQUENCE [LARGE SCALE GENOMIC DNA]</scope>
</reference>
<feature type="compositionally biased region" description="Low complexity" evidence="4">
    <location>
        <begin position="288"/>
        <end position="299"/>
    </location>
</feature>
<dbReference type="STRING" id="75743.A0A401NLP0"/>
<sequence>MEEQVSLTSSPESGTHLSNVSGFSLGEVIVQRAKQGNESGPQPQAAADIGGMTSASLSGLLLASAQHQPTLEEFPTMEEGVITVTEESLSTQGYGGAYRPRQVFAELQASGLSPALPLLASYSTQNQEEESLSNIIFHRSPVEFAPLRGTPDLSGISCEGYTRAFRANTFQQPAVAEVSSDHVRGSLSLSQHPLGDTSSTFSLSQHSLTLPSPKWSEATEDEDFARAEKYIRDQRFMELPSVLPCTRSDGSQPHSGEVQTLPVSGHEFPLVGELPTLLLQDEVGLTSSSGFTSSSDSATETNMPLDDDKRSSSLGTGNTHANIDTGKEWGPSTSDQPAPNPRWAPVSSQSPDPEPSVPRKQSSLSDPGITFPKPLGNGNISSSDPERPEFSVNVVQLQERQANGTSQRSHSEASLECQRPSSTDLLATSVSGITSGAGLVTANVEPAISHCGKDGMIIEVLSTRSGGSKGDGTELCDSSIRREQKDSELSPTVCPPNLTDSSFLTFLANPVCQSTPAVPLNLSARGPAQFGQIKGVANRFVESQAPVAGVSKFPLAPSFGKQAVSSTSQKAASSTSQASPGTLQSMPPLSYMEKVGAWDLHRCPGSKPSFDSLVLHGLRGISPRQRAYSAIADSLNHILTRISGGQKSDPLPRRDIAANFGTVAQQTDQQQSAQSDGQLSGTASLGAPQGGSQLDTRRRSLDDASLYKLDSRRSCLNEDRGTAIRSLESARALGNCLLSRHSGAGPLMQDEHPVASVTDRRVNIDSEQTERGPEHHATSPAPCPASTTIHPGQFDVSSPEDELSPPCSSQDTSRVGEHTLTVSGQSLTSLEVDNYVPIWTPSRLTPDRNHFNVEDRIPIYLQNLGINQSPGSILGPKGPSRQLDFTPVELKRLRQAVAETTKGFQDAEGPCLLDHVSRCSFNTDTLTHSTSITMGSDRGRDTPNRTDLSPGLVTHPAVSQCSSVCPSVTRQLDFNQHAGHTQLIPDHFPEGEGKPSLPLLNATASLNTKAVSRRVGRPSHGFESVPEAVTHEPGPFCPSPGSKRLPADASASGVQMIGEGVEAFSPGTRSWRLSHPHHEDEFIGLKTLTEIRKLLGETGTPLTNQQGSITSHFLPDKLSSNSDEIATLAKDGESEFPPQWAVTSPRSNRLLGEGPRTGVGQGHRTPPTVWNTSSIAHTLPGEGDWQEPRERRAITAGGEGATQPALVSRVGRAEPEGCSWATAARSGTEQWAGFSGSCSHPIKLTASKPRTPLSLPQFAGHPERAHVLRDDSRAGGGHEEDSSTDSLAARVSSLLRDQSHATLESNHISIADKGIHRIHGQGQMKLRMKSPGPLAILAEEDRRKIEEIKAELLQTSNNFIHSQDGCSVDAEDLSLPSDLASSVDASPEIEPAPLPPPEFQSVSTARSQISSQLQKLSDNLFDTTVQLRTPLRRNMDKQLKAMDLDSPVSDCTQSPPSQPAKPIIAITFSSRRKPPSSSPQFSTPLPKEIPSQQHGATNRSDEGSPSCIRTVREELAQLPTHMFCEEQEERRQSGPKQSEQLASESSIQGQTMPDTGELPCTVTSTGQKPSSNSPDPCSPSPTRTVLSHIRVTLSPKRPAAPRALPDSIPTPLGNLGVAETQPTGEGPQPALPPPQHDTPDMPCSVACQPAGQGPPYPPLPMPIPAFYPSFLPLFACTSEGKPEPRIPITRDGSKVDVSTQTIIRPSMELPIPAAVTVEQEVSTQTRRTPPGGASRTTISTSSHTLATQGTDVPVLLPYKPAGSTKLFYMPDSGIRSRLGQLDSESSSESWRADSQEAPPTRIQTEALGARGYVSSSKLTTHRERVKRSIAAPRKPREKEEIRLLERGTRRHQGSLTAGAGTLPERMPLQDVGDGDFSTNTPAQHDSRSQLGPRNRCSPLHPEARQRAWEREQSSRGSQSYPRVRQARPIEVGNTVSPVIPGEARGHWEEDEGGRPVPSYLEWAKTATRKARRGNSRGQPIPTTRCTEMANNASPPTEWSSGPLRASRTERYSSLDELWQRFKERQKKHRRLGSSSASELSLLERLDELARILRNPAQHALLSAEGRDSQRRTAQRGRRCRAWEDTTTVRPSSPSPVSLATPKSESPDSLEEISTDRIKKILNHRRYTDMESGRAAGPPTAESDTSDVQTQTETGSTISTIDTARLVRAFGPERVTVQPLSRLYSSIEKQKESLVYRRERPRRAETRCQSDQVTGEQDFTATTSESTSTPSPSAHPPHGPSSKLINRRCTRLVNQGVQTESLEILPSAKGRRTRDVGVTFPSPDSNPNLHRPAALGSQRHHSASPTGRKSSSAKDRKKTGSSQTLRGPGPAWFIPASELKWASRKENVPGPRHSPTSGNFPLLPSTTVCREPLRERQLQQQWISDTARCWEPEPALIAAALRNPSPLIRITLKEALHMNRPDFISHSRQRMRRLELLMEERKIQSILQSERERLFNQPQDSGPRNWKGCQLAEAILLKKKIPKREMFDRSKRLYEQLPEVSRKREEDRRRAEYQTNRLKAQLYKQVGLTHQLQQVGLTHQLQQVGLTHQLQQVGLTHQLQQVGLTQQLQQV</sequence>
<feature type="region of interest" description="Disordered" evidence="4">
    <location>
        <begin position="1525"/>
        <end position="1639"/>
    </location>
</feature>
<feature type="region of interest" description="Disordered" evidence="4">
    <location>
        <begin position="1469"/>
        <end position="1505"/>
    </location>
</feature>
<feature type="compositionally biased region" description="Polar residues" evidence="4">
    <location>
        <begin position="1734"/>
        <end position="1745"/>
    </location>
</feature>
<evidence type="ECO:0000256" key="3">
    <source>
        <dbReference type="ARBA" id="ARBA00023212"/>
    </source>
</evidence>
<dbReference type="GO" id="GO:0005813">
    <property type="term" value="C:centrosome"/>
    <property type="evidence" value="ECO:0007669"/>
    <property type="project" value="UniProtKB-SubCell"/>
</dbReference>
<organism evidence="6 7">
    <name type="scientific">Scyliorhinus torazame</name>
    <name type="common">Cloudy catshark</name>
    <name type="synonym">Catulus torazame</name>
    <dbReference type="NCBI Taxonomy" id="75743"/>
    <lineage>
        <taxon>Eukaryota</taxon>
        <taxon>Metazoa</taxon>
        <taxon>Chordata</taxon>
        <taxon>Craniata</taxon>
        <taxon>Vertebrata</taxon>
        <taxon>Chondrichthyes</taxon>
        <taxon>Elasmobranchii</taxon>
        <taxon>Galeomorphii</taxon>
        <taxon>Galeoidea</taxon>
        <taxon>Carcharhiniformes</taxon>
        <taxon>Scyliorhinidae</taxon>
        <taxon>Scyliorhinus</taxon>
    </lineage>
</organism>
<feature type="domain" description="ALMS motif" evidence="5">
    <location>
        <begin position="2408"/>
        <end position="2524"/>
    </location>
</feature>
<dbReference type="EMBL" id="BFAA01005137">
    <property type="protein sequence ID" value="GCB61786.1"/>
    <property type="molecule type" value="Genomic_DNA"/>
</dbReference>
<proteinExistence type="predicted"/>
<protein>
    <recommendedName>
        <fullName evidence="5">ALMS motif domain-containing protein</fullName>
    </recommendedName>
</protein>
<keyword evidence="3" id="KW-0206">Cytoskeleton</keyword>
<feature type="region of interest" description="Disordered" evidence="4">
    <location>
        <begin position="1013"/>
        <end position="1048"/>
    </location>
</feature>
<feature type="region of interest" description="Disordered" evidence="4">
    <location>
        <begin position="766"/>
        <end position="815"/>
    </location>
</feature>
<keyword evidence="7" id="KW-1185">Reference proteome</keyword>
<dbReference type="InterPro" id="IPR029299">
    <property type="entry name" value="ALMS_motif"/>
</dbReference>
<feature type="compositionally biased region" description="Polar residues" evidence="4">
    <location>
        <begin position="1975"/>
        <end position="1999"/>
    </location>
</feature>
<evidence type="ECO:0000313" key="6">
    <source>
        <dbReference type="EMBL" id="GCB61786.1"/>
    </source>
</evidence>
<feature type="region of interest" description="Disordered" evidence="4">
    <location>
        <begin position="2259"/>
        <end position="2331"/>
    </location>
</feature>
<feature type="compositionally biased region" description="Polar residues" evidence="4">
    <location>
        <begin position="312"/>
        <end position="322"/>
    </location>
</feature>
<dbReference type="OrthoDB" id="6163239at2759"/>
<feature type="compositionally biased region" description="Basic and acidic residues" evidence="4">
    <location>
        <begin position="1834"/>
        <end position="1847"/>
    </location>
</feature>
<comment type="subcellular location">
    <subcellularLocation>
        <location evidence="1">Cytoplasm</location>
        <location evidence="1">Cytoskeleton</location>
        <location evidence="1">Microtubule organizing center</location>
        <location evidence="1">Centrosome</location>
    </subcellularLocation>
</comment>
<dbReference type="Pfam" id="PF15309">
    <property type="entry name" value="ALMS_motif"/>
    <property type="match status" value="1"/>
</dbReference>
<feature type="region of interest" description="Disordered" evidence="4">
    <location>
        <begin position="2062"/>
        <end position="2159"/>
    </location>
</feature>
<feature type="compositionally biased region" description="Polar residues" evidence="4">
    <location>
        <begin position="1876"/>
        <end position="1891"/>
    </location>
</feature>
<evidence type="ECO:0000313" key="7">
    <source>
        <dbReference type="Proteomes" id="UP000288216"/>
    </source>
</evidence>
<feature type="compositionally biased region" description="Basic and acidic residues" evidence="4">
    <location>
        <begin position="1901"/>
        <end position="1913"/>
    </location>
</feature>
<feature type="compositionally biased region" description="Polar residues" evidence="4">
    <location>
        <begin position="2141"/>
        <end position="2159"/>
    </location>
</feature>
<evidence type="ECO:0000256" key="1">
    <source>
        <dbReference type="ARBA" id="ARBA00004300"/>
    </source>
</evidence>
<dbReference type="OMA" id="HPIHHST"/>
<dbReference type="GO" id="GO:0005814">
    <property type="term" value="C:centriole"/>
    <property type="evidence" value="ECO:0007669"/>
    <property type="project" value="TreeGrafter"/>
</dbReference>
<dbReference type="GO" id="GO:0005829">
    <property type="term" value="C:cytosol"/>
    <property type="evidence" value="ECO:0007669"/>
    <property type="project" value="TreeGrafter"/>
</dbReference>
<feature type="region of interest" description="Disordered" evidence="4">
    <location>
        <begin position="31"/>
        <end position="50"/>
    </location>
</feature>
<keyword evidence="2" id="KW-0963">Cytoplasm</keyword>
<evidence type="ECO:0000259" key="5">
    <source>
        <dbReference type="Pfam" id="PF15309"/>
    </source>
</evidence>
<evidence type="ECO:0000256" key="2">
    <source>
        <dbReference type="ARBA" id="ARBA00022490"/>
    </source>
</evidence>
<feature type="compositionally biased region" description="Basic and acidic residues" evidence="4">
    <location>
        <begin position="2192"/>
        <end position="2207"/>
    </location>
</feature>
<feature type="compositionally biased region" description="Low complexity" evidence="4">
    <location>
        <begin position="664"/>
        <end position="678"/>
    </location>
</feature>
<dbReference type="PANTHER" id="PTHR21553">
    <property type="entry name" value="ALMS1-RELATED"/>
    <property type="match status" value="1"/>
</dbReference>
<dbReference type="PANTHER" id="PTHR21553:SF36">
    <property type="entry name" value="ALMS1 CENTROSOME AND BASAL BODY-ASSOCIATED PROTEIN-RELATED"/>
    <property type="match status" value="1"/>
</dbReference>
<dbReference type="GO" id="GO:0046599">
    <property type="term" value="P:regulation of centriole replication"/>
    <property type="evidence" value="ECO:0007669"/>
    <property type="project" value="TreeGrafter"/>
</dbReference>